<protein>
    <recommendedName>
        <fullName evidence="4">YcxB-like protein domain-containing protein</fullName>
    </recommendedName>
</protein>
<sequence>MSPRSLTVDESLLRRMARDAAIYSLTRPSALVMWFALAGALVLSILNLSAPVAPGEEAPFAAGWMPVIIAGLAGFAVFMSISGARTAVRIAMPVEQVVWVALEDDRLQMGSGRRRSDIDYRTFQKMHVGKDAVLLKLRDASVATAIPRALLTDDDIATLRSKIS</sequence>
<proteinExistence type="predicted"/>
<keyword evidence="1" id="KW-1133">Transmembrane helix</keyword>
<evidence type="ECO:0000313" key="2">
    <source>
        <dbReference type="EMBL" id="GEC75604.1"/>
    </source>
</evidence>
<accession>A0A4Y4B996</accession>
<evidence type="ECO:0000256" key="1">
    <source>
        <dbReference type="SAM" id="Phobius"/>
    </source>
</evidence>
<organism evidence="2 3">
    <name type="scientific">Microbacterium maritypicum</name>
    <name type="common">Microbacterium liquefaciens</name>
    <dbReference type="NCBI Taxonomy" id="33918"/>
    <lineage>
        <taxon>Bacteria</taxon>
        <taxon>Bacillati</taxon>
        <taxon>Actinomycetota</taxon>
        <taxon>Actinomycetes</taxon>
        <taxon>Micrococcales</taxon>
        <taxon>Microbacteriaceae</taxon>
        <taxon>Microbacterium</taxon>
    </lineage>
</organism>
<dbReference type="AlphaFoldDB" id="A0A4Y4B996"/>
<keyword evidence="1" id="KW-0812">Transmembrane</keyword>
<keyword evidence="1" id="KW-0472">Membrane</keyword>
<evidence type="ECO:0008006" key="4">
    <source>
        <dbReference type="Google" id="ProtNLM"/>
    </source>
</evidence>
<dbReference type="Proteomes" id="UP000317410">
    <property type="component" value="Unassembled WGS sequence"/>
</dbReference>
<feature type="transmembrane region" description="Helical" evidence="1">
    <location>
        <begin position="58"/>
        <end position="81"/>
    </location>
</feature>
<reference evidence="2 3" key="1">
    <citation type="submission" date="2019-06" db="EMBL/GenBank/DDBJ databases">
        <title>Whole genome shotgun sequence of Microbacterium liquefaciens NBRC 15037.</title>
        <authorList>
            <person name="Hosoyama A."/>
            <person name="Uohara A."/>
            <person name="Ohji S."/>
            <person name="Ichikawa N."/>
        </authorList>
    </citation>
    <scope>NUCLEOTIDE SEQUENCE [LARGE SCALE GENOMIC DNA]</scope>
    <source>
        <strain evidence="2 3">NBRC 15037</strain>
    </source>
</reference>
<evidence type="ECO:0000313" key="3">
    <source>
        <dbReference type="Proteomes" id="UP000317410"/>
    </source>
</evidence>
<name>A0A4Y4B996_MICMQ</name>
<dbReference type="RefSeq" id="WP_141386656.1">
    <property type="nucleotide sequence ID" value="NZ_BJNQ01000010.1"/>
</dbReference>
<dbReference type="EMBL" id="BJNQ01000010">
    <property type="protein sequence ID" value="GEC75604.1"/>
    <property type="molecule type" value="Genomic_DNA"/>
</dbReference>
<comment type="caution">
    <text evidence="2">The sequence shown here is derived from an EMBL/GenBank/DDBJ whole genome shotgun (WGS) entry which is preliminary data.</text>
</comment>
<gene>
    <name evidence="2" type="ORF">MLI01_17490</name>
</gene>
<feature type="transmembrane region" description="Helical" evidence="1">
    <location>
        <begin position="21"/>
        <end position="46"/>
    </location>
</feature>